<dbReference type="EMBL" id="CM026430">
    <property type="protein sequence ID" value="KAG0562588.1"/>
    <property type="molecule type" value="Genomic_DNA"/>
</dbReference>
<dbReference type="Gene3D" id="1.10.510.10">
    <property type="entry name" value="Transferase(Phosphotransferase) domain 1"/>
    <property type="match status" value="1"/>
</dbReference>
<evidence type="ECO:0000256" key="3">
    <source>
        <dbReference type="ARBA" id="ARBA00022527"/>
    </source>
</evidence>
<evidence type="ECO:0000256" key="15">
    <source>
        <dbReference type="ARBA" id="ARBA00023170"/>
    </source>
</evidence>
<dbReference type="SMART" id="SM00220">
    <property type="entry name" value="S_TKc"/>
    <property type="match status" value="1"/>
</dbReference>
<dbReference type="PROSITE" id="PS00108">
    <property type="entry name" value="PROTEIN_KINASE_ST"/>
    <property type="match status" value="1"/>
</dbReference>
<dbReference type="Pfam" id="PF00069">
    <property type="entry name" value="Pkinase"/>
    <property type="match status" value="1"/>
</dbReference>
<evidence type="ECO:0000256" key="12">
    <source>
        <dbReference type="ARBA" id="ARBA00022989"/>
    </source>
</evidence>
<dbReference type="GO" id="GO:0030247">
    <property type="term" value="F:polysaccharide binding"/>
    <property type="evidence" value="ECO:0007669"/>
    <property type="project" value="InterPro"/>
</dbReference>
<dbReference type="AlphaFoldDB" id="A0A8T0GXW7"/>
<dbReference type="PROSITE" id="PS00107">
    <property type="entry name" value="PROTEIN_KINASE_ATP"/>
    <property type="match status" value="1"/>
</dbReference>
<dbReference type="Proteomes" id="UP000822688">
    <property type="component" value="Chromosome 9"/>
</dbReference>
<evidence type="ECO:0000259" key="22">
    <source>
        <dbReference type="PROSITE" id="PS50011"/>
    </source>
</evidence>
<evidence type="ECO:0000256" key="9">
    <source>
        <dbReference type="ARBA" id="ARBA00022741"/>
    </source>
</evidence>
<dbReference type="InterPro" id="IPR025287">
    <property type="entry name" value="WAK_GUB"/>
</dbReference>
<dbReference type="InterPro" id="IPR000719">
    <property type="entry name" value="Prot_kinase_dom"/>
</dbReference>
<evidence type="ECO:0000256" key="8">
    <source>
        <dbReference type="ARBA" id="ARBA00022734"/>
    </source>
</evidence>
<evidence type="ECO:0000256" key="2">
    <source>
        <dbReference type="ARBA" id="ARBA00012513"/>
    </source>
</evidence>
<dbReference type="CDD" id="cd14066">
    <property type="entry name" value="STKc_IRAK"/>
    <property type="match status" value="1"/>
</dbReference>
<dbReference type="FunFam" id="3.30.200.20:FF:000178">
    <property type="entry name" value="serine/threonine-protein kinase PBS1-like"/>
    <property type="match status" value="1"/>
</dbReference>
<comment type="catalytic activity">
    <reaction evidence="18">
        <text>L-seryl-[protein] + ATP = O-phospho-L-seryl-[protein] + ADP + H(+)</text>
        <dbReference type="Rhea" id="RHEA:17989"/>
        <dbReference type="Rhea" id="RHEA-COMP:9863"/>
        <dbReference type="Rhea" id="RHEA-COMP:11604"/>
        <dbReference type="ChEBI" id="CHEBI:15378"/>
        <dbReference type="ChEBI" id="CHEBI:29999"/>
        <dbReference type="ChEBI" id="CHEBI:30616"/>
        <dbReference type="ChEBI" id="CHEBI:83421"/>
        <dbReference type="ChEBI" id="CHEBI:456216"/>
        <dbReference type="EC" id="2.7.11.1"/>
    </reaction>
</comment>
<keyword evidence="13 21" id="KW-0472">Membrane</keyword>
<keyword evidence="7" id="KW-0732">Signal</keyword>
<organism evidence="23 24">
    <name type="scientific">Ceratodon purpureus</name>
    <name type="common">Fire moss</name>
    <name type="synonym">Dicranum purpureum</name>
    <dbReference type="NCBI Taxonomy" id="3225"/>
    <lineage>
        <taxon>Eukaryota</taxon>
        <taxon>Viridiplantae</taxon>
        <taxon>Streptophyta</taxon>
        <taxon>Embryophyta</taxon>
        <taxon>Bryophyta</taxon>
        <taxon>Bryophytina</taxon>
        <taxon>Bryopsida</taxon>
        <taxon>Dicranidae</taxon>
        <taxon>Pseudoditrichales</taxon>
        <taxon>Ditrichaceae</taxon>
        <taxon>Ceratodon</taxon>
    </lineage>
</organism>
<keyword evidence="10" id="KW-0418">Kinase</keyword>
<evidence type="ECO:0000256" key="5">
    <source>
        <dbReference type="ARBA" id="ARBA00022679"/>
    </source>
</evidence>
<evidence type="ECO:0000256" key="16">
    <source>
        <dbReference type="ARBA" id="ARBA00023180"/>
    </source>
</evidence>
<evidence type="ECO:0000313" key="23">
    <source>
        <dbReference type="EMBL" id="KAG0562588.1"/>
    </source>
</evidence>
<dbReference type="EC" id="2.7.11.1" evidence="2"/>
<keyword evidence="14" id="KW-1015">Disulfide bond</keyword>
<keyword evidence="5" id="KW-0808">Transferase</keyword>
<comment type="catalytic activity">
    <reaction evidence="17">
        <text>L-threonyl-[protein] + ATP = O-phospho-L-threonyl-[protein] + ADP + H(+)</text>
        <dbReference type="Rhea" id="RHEA:46608"/>
        <dbReference type="Rhea" id="RHEA-COMP:11060"/>
        <dbReference type="Rhea" id="RHEA-COMP:11605"/>
        <dbReference type="ChEBI" id="CHEBI:15378"/>
        <dbReference type="ChEBI" id="CHEBI:30013"/>
        <dbReference type="ChEBI" id="CHEBI:30616"/>
        <dbReference type="ChEBI" id="CHEBI:61977"/>
        <dbReference type="ChEBI" id="CHEBI:456216"/>
        <dbReference type="EC" id="2.7.11.1"/>
    </reaction>
</comment>
<proteinExistence type="predicted"/>
<dbReference type="GO" id="GO:0004674">
    <property type="term" value="F:protein serine/threonine kinase activity"/>
    <property type="evidence" value="ECO:0007669"/>
    <property type="project" value="UniProtKB-KW"/>
</dbReference>
<evidence type="ECO:0000256" key="10">
    <source>
        <dbReference type="ARBA" id="ARBA00022777"/>
    </source>
</evidence>
<accession>A0A8T0GXW7</accession>
<keyword evidence="4" id="KW-0597">Phosphoprotein</keyword>
<dbReference type="FunFam" id="1.10.510.10:FF:000248">
    <property type="entry name" value="S-receptor-like kinase 5"/>
    <property type="match status" value="1"/>
</dbReference>
<dbReference type="InterPro" id="IPR008271">
    <property type="entry name" value="Ser/Thr_kinase_AS"/>
</dbReference>
<dbReference type="Pfam" id="PF13947">
    <property type="entry name" value="GUB_WAK_bind"/>
    <property type="match status" value="1"/>
</dbReference>
<sequence>MEEFLERKRRQVRFSVSNCLVVLIMVFTIRCHGSVAQSPPCRTACGNVSVEFPFGIDPGCGSPEFSSVLECTNGSVLSLVTASGLYGVRSIDYAARSLTLTDTSMTTCNGGIVSGRNFTLSPASRVFLSGNEELLLLNCATNATLVKSSEFSCNSTAGVCSAFKTCADYAISDPRKLVTECCQLTQRSNSSIDLSLLKCSGYTSVHDYNPSALDISKLTFFIQLAWSETSPIFTSQTCALCTNSSGACGYDSTNGFSCLCGGFNTTSVCPPASSDTSSRRRIIIGAVVGGVGASLLGIFLALLWHRRSKPGYEIFELDGVSEAASRFRYKELAVATNNFTNELGKGGFGSVYKGVLASGQAVAVKRLDESVQGEKQFRAEVATIGNIHHFNLVRLFGYCFERSERLLVYEFMSNGSLDKYLFTKPDRNAKALKWPHRFSIVCDIARGLAYMHEGCRKRILHCDVKPENILLDENFSAKLSDFGLAKLVDRQEADAFTVVRGTRGYLAPEWFVSNSPITEKCDVYSFGMVVLEIIGGRKNVDFKVSSVKFYFHIWVYDQIVGNDLSEIVDKQLGGDVDTEQVMLLAKLALACVQEDPALRPTMSKVNNISASFFTDGILVAIDTDDDMVVVCCCVWQAVQILEGVSEIEIPPSPFRRPETDSSSGVSTPAAGSSLASWSYSTLEPGR</sequence>
<comment type="caution">
    <text evidence="23">The sequence shown here is derived from an EMBL/GenBank/DDBJ whole genome shotgun (WGS) entry which is preliminary data.</text>
</comment>
<reference evidence="23" key="1">
    <citation type="submission" date="2020-06" db="EMBL/GenBank/DDBJ databases">
        <title>WGS assembly of Ceratodon purpureus strain R40.</title>
        <authorList>
            <person name="Carey S.B."/>
            <person name="Jenkins J."/>
            <person name="Shu S."/>
            <person name="Lovell J.T."/>
            <person name="Sreedasyam A."/>
            <person name="Maumus F."/>
            <person name="Tiley G.P."/>
            <person name="Fernandez-Pozo N."/>
            <person name="Barry K."/>
            <person name="Chen C."/>
            <person name="Wang M."/>
            <person name="Lipzen A."/>
            <person name="Daum C."/>
            <person name="Saski C.A."/>
            <person name="Payton A.C."/>
            <person name="Mcbreen J.C."/>
            <person name="Conrad R.E."/>
            <person name="Kollar L.M."/>
            <person name="Olsson S."/>
            <person name="Huttunen S."/>
            <person name="Landis J.B."/>
            <person name="Wickett N.J."/>
            <person name="Johnson M.G."/>
            <person name="Rensing S.A."/>
            <person name="Grimwood J."/>
            <person name="Schmutz J."/>
            <person name="Mcdaniel S.F."/>
        </authorList>
    </citation>
    <scope>NUCLEOTIDE SEQUENCE</scope>
    <source>
        <strain evidence="23">R40</strain>
    </source>
</reference>
<dbReference type="GO" id="GO:0016020">
    <property type="term" value="C:membrane"/>
    <property type="evidence" value="ECO:0007669"/>
    <property type="project" value="UniProtKB-SubCell"/>
</dbReference>
<evidence type="ECO:0000256" key="6">
    <source>
        <dbReference type="ARBA" id="ARBA00022692"/>
    </source>
</evidence>
<keyword evidence="3" id="KW-0723">Serine/threonine-protein kinase</keyword>
<evidence type="ECO:0000256" key="19">
    <source>
        <dbReference type="PROSITE-ProRule" id="PRU10141"/>
    </source>
</evidence>
<evidence type="ECO:0000256" key="21">
    <source>
        <dbReference type="SAM" id="Phobius"/>
    </source>
</evidence>
<name>A0A8T0GXW7_CERPU</name>
<dbReference type="PROSITE" id="PS50011">
    <property type="entry name" value="PROTEIN_KINASE_DOM"/>
    <property type="match status" value="1"/>
</dbReference>
<dbReference type="GO" id="GO:0005524">
    <property type="term" value="F:ATP binding"/>
    <property type="evidence" value="ECO:0007669"/>
    <property type="project" value="UniProtKB-UniRule"/>
</dbReference>
<keyword evidence="15" id="KW-0675">Receptor</keyword>
<evidence type="ECO:0000256" key="18">
    <source>
        <dbReference type="ARBA" id="ARBA00048679"/>
    </source>
</evidence>
<evidence type="ECO:0000256" key="14">
    <source>
        <dbReference type="ARBA" id="ARBA00023157"/>
    </source>
</evidence>
<keyword evidence="16" id="KW-0325">Glycoprotein</keyword>
<dbReference type="InterPro" id="IPR011009">
    <property type="entry name" value="Kinase-like_dom_sf"/>
</dbReference>
<keyword evidence="9 19" id="KW-0547">Nucleotide-binding</keyword>
<keyword evidence="12 21" id="KW-1133">Transmembrane helix</keyword>
<feature type="domain" description="Protein kinase" evidence="22">
    <location>
        <begin position="337"/>
        <end position="613"/>
    </location>
</feature>
<comment type="subcellular location">
    <subcellularLocation>
        <location evidence="1">Membrane</location>
        <topology evidence="1">Single-pass type I membrane protein</topology>
    </subcellularLocation>
</comment>
<dbReference type="SUPFAM" id="SSF56112">
    <property type="entry name" value="Protein kinase-like (PK-like)"/>
    <property type="match status" value="1"/>
</dbReference>
<dbReference type="PANTHER" id="PTHR47974">
    <property type="entry name" value="OS07G0415500 PROTEIN"/>
    <property type="match status" value="1"/>
</dbReference>
<evidence type="ECO:0000256" key="4">
    <source>
        <dbReference type="ARBA" id="ARBA00022553"/>
    </source>
</evidence>
<feature type="binding site" evidence="19">
    <location>
        <position position="365"/>
    </location>
    <ligand>
        <name>ATP</name>
        <dbReference type="ChEBI" id="CHEBI:30616"/>
    </ligand>
</feature>
<evidence type="ECO:0000256" key="7">
    <source>
        <dbReference type="ARBA" id="ARBA00022729"/>
    </source>
</evidence>
<dbReference type="InterPro" id="IPR017441">
    <property type="entry name" value="Protein_kinase_ATP_BS"/>
</dbReference>
<keyword evidence="8" id="KW-0430">Lectin</keyword>
<evidence type="ECO:0000256" key="11">
    <source>
        <dbReference type="ARBA" id="ARBA00022840"/>
    </source>
</evidence>
<feature type="compositionally biased region" description="Polar residues" evidence="20">
    <location>
        <begin position="660"/>
        <end position="686"/>
    </location>
</feature>
<keyword evidence="24" id="KW-1185">Reference proteome</keyword>
<evidence type="ECO:0000256" key="17">
    <source>
        <dbReference type="ARBA" id="ARBA00047899"/>
    </source>
</evidence>
<dbReference type="Gene3D" id="3.30.200.20">
    <property type="entry name" value="Phosphorylase Kinase, domain 1"/>
    <property type="match status" value="1"/>
</dbReference>
<protein>
    <recommendedName>
        <fullName evidence="2">non-specific serine/threonine protein kinase</fullName>
        <ecNumber evidence="2">2.7.11.1</ecNumber>
    </recommendedName>
</protein>
<evidence type="ECO:0000256" key="1">
    <source>
        <dbReference type="ARBA" id="ARBA00004479"/>
    </source>
</evidence>
<feature type="transmembrane region" description="Helical" evidence="21">
    <location>
        <begin position="282"/>
        <end position="304"/>
    </location>
</feature>
<keyword evidence="11 19" id="KW-0067">ATP-binding</keyword>
<evidence type="ECO:0000256" key="13">
    <source>
        <dbReference type="ARBA" id="ARBA00023136"/>
    </source>
</evidence>
<gene>
    <name evidence="23" type="ORF">KC19_9G158100</name>
</gene>
<feature type="region of interest" description="Disordered" evidence="20">
    <location>
        <begin position="650"/>
        <end position="686"/>
    </location>
</feature>
<evidence type="ECO:0000256" key="20">
    <source>
        <dbReference type="SAM" id="MobiDB-lite"/>
    </source>
</evidence>
<dbReference type="PANTHER" id="PTHR47974:SF9">
    <property type="entry name" value="RECEPTOR-LIKE SERINE_THREONINE-PROTEIN KINASE"/>
    <property type="match status" value="1"/>
</dbReference>
<evidence type="ECO:0000313" key="24">
    <source>
        <dbReference type="Proteomes" id="UP000822688"/>
    </source>
</evidence>
<keyword evidence="6 21" id="KW-0812">Transmembrane</keyword>